<name>A0A9N9JNU7_9GLOM</name>
<feature type="non-terminal residue" evidence="1">
    <location>
        <position position="143"/>
    </location>
</feature>
<protein>
    <submittedName>
        <fullName evidence="1">17432_t:CDS:1</fullName>
    </submittedName>
</protein>
<evidence type="ECO:0000313" key="1">
    <source>
        <dbReference type="EMBL" id="CAG8789162.1"/>
    </source>
</evidence>
<keyword evidence="2" id="KW-1185">Reference proteome</keyword>
<gene>
    <name evidence="1" type="ORF">RFULGI_LOCUS16572</name>
</gene>
<sequence length="143" mass="17129">MDTSKYIINKKRLINDIYQCSEYINNNVYQIESKSYYKDLYKKLSKQYSLLLSDIGANKLYFNYQKQTNSNSLFKLLSDLKRKVDSSYDIEKAKKEFKNITSPSFFNLTEYFKDIVNKNLSSKIYYRYNSNCDITNHLSLEQF</sequence>
<evidence type="ECO:0000313" key="2">
    <source>
        <dbReference type="Proteomes" id="UP000789396"/>
    </source>
</evidence>
<dbReference type="AlphaFoldDB" id="A0A9N9JNU7"/>
<accession>A0A9N9JNU7</accession>
<reference evidence="1" key="1">
    <citation type="submission" date="2021-06" db="EMBL/GenBank/DDBJ databases">
        <authorList>
            <person name="Kallberg Y."/>
            <person name="Tangrot J."/>
            <person name="Rosling A."/>
        </authorList>
    </citation>
    <scope>NUCLEOTIDE SEQUENCE</scope>
    <source>
        <strain evidence="1">IN212</strain>
    </source>
</reference>
<organism evidence="1 2">
    <name type="scientific">Racocetra fulgida</name>
    <dbReference type="NCBI Taxonomy" id="60492"/>
    <lineage>
        <taxon>Eukaryota</taxon>
        <taxon>Fungi</taxon>
        <taxon>Fungi incertae sedis</taxon>
        <taxon>Mucoromycota</taxon>
        <taxon>Glomeromycotina</taxon>
        <taxon>Glomeromycetes</taxon>
        <taxon>Diversisporales</taxon>
        <taxon>Gigasporaceae</taxon>
        <taxon>Racocetra</taxon>
    </lineage>
</organism>
<comment type="caution">
    <text evidence="1">The sequence shown here is derived from an EMBL/GenBank/DDBJ whole genome shotgun (WGS) entry which is preliminary data.</text>
</comment>
<dbReference type="OrthoDB" id="10387297at2759"/>
<dbReference type="EMBL" id="CAJVPZ010059523">
    <property type="protein sequence ID" value="CAG8789162.1"/>
    <property type="molecule type" value="Genomic_DNA"/>
</dbReference>
<dbReference type="Proteomes" id="UP000789396">
    <property type="component" value="Unassembled WGS sequence"/>
</dbReference>
<proteinExistence type="predicted"/>